<proteinExistence type="predicted"/>
<evidence type="ECO:0000313" key="3">
    <source>
        <dbReference type="Proteomes" id="UP000663828"/>
    </source>
</evidence>
<gene>
    <name evidence="2" type="ORF">XAT740_LOCUS28506</name>
</gene>
<sequence>MLLYLIVFFLSFFSCQALRCTTNCSYSYNSSTPFLYPEKCNQIVLAGKCEAMLIFMYHSGLYLFKLTSDSSNVFYDSHNHRHSTLRITGSNTIYLSYYVNIVCKDKDDCAKDLAIKISTELSQQQFNFSNILTELSPYLIAPSLSAQTPQLNCYNSMEKEESCIKYPENGSCSLKYRIKTNKITQSCQITSYENQVSVTMYKDPDIENFDILCTRSLCNTKSTLNAVRSILHSYNITLTTSNERSTGLRFQIPIFLMITTTIFAFFQKQIYISHDQVKV</sequence>
<organism evidence="2 3">
    <name type="scientific">Adineta ricciae</name>
    <name type="common">Rotifer</name>
    <dbReference type="NCBI Taxonomy" id="249248"/>
    <lineage>
        <taxon>Eukaryota</taxon>
        <taxon>Metazoa</taxon>
        <taxon>Spiralia</taxon>
        <taxon>Gnathifera</taxon>
        <taxon>Rotifera</taxon>
        <taxon>Eurotatoria</taxon>
        <taxon>Bdelloidea</taxon>
        <taxon>Adinetida</taxon>
        <taxon>Adinetidae</taxon>
        <taxon>Adineta</taxon>
    </lineage>
</organism>
<evidence type="ECO:0000313" key="2">
    <source>
        <dbReference type="EMBL" id="CAF1294227.1"/>
    </source>
</evidence>
<dbReference type="EMBL" id="CAJNOR010002437">
    <property type="protein sequence ID" value="CAF1294227.1"/>
    <property type="molecule type" value="Genomic_DNA"/>
</dbReference>
<dbReference type="Proteomes" id="UP000663828">
    <property type="component" value="Unassembled WGS sequence"/>
</dbReference>
<feature type="signal peptide" evidence="1">
    <location>
        <begin position="1"/>
        <end position="17"/>
    </location>
</feature>
<comment type="caution">
    <text evidence="2">The sequence shown here is derived from an EMBL/GenBank/DDBJ whole genome shotgun (WGS) entry which is preliminary data.</text>
</comment>
<accession>A0A815D0B8</accession>
<reference evidence="2" key="1">
    <citation type="submission" date="2021-02" db="EMBL/GenBank/DDBJ databases">
        <authorList>
            <person name="Nowell W R."/>
        </authorList>
    </citation>
    <scope>NUCLEOTIDE SEQUENCE</scope>
</reference>
<feature type="chain" id="PRO_5032853022" evidence="1">
    <location>
        <begin position="18"/>
        <end position="279"/>
    </location>
</feature>
<name>A0A815D0B8_ADIRI</name>
<keyword evidence="3" id="KW-1185">Reference proteome</keyword>
<evidence type="ECO:0000256" key="1">
    <source>
        <dbReference type="SAM" id="SignalP"/>
    </source>
</evidence>
<protein>
    <submittedName>
        <fullName evidence="2">Uncharacterized protein</fullName>
    </submittedName>
</protein>
<dbReference type="AlphaFoldDB" id="A0A815D0B8"/>
<keyword evidence="1" id="KW-0732">Signal</keyword>